<keyword evidence="2" id="KW-1185">Reference proteome</keyword>
<evidence type="ECO:0000313" key="1">
    <source>
        <dbReference type="EMBL" id="KAI0059661.1"/>
    </source>
</evidence>
<reference evidence="1" key="2">
    <citation type="journal article" date="2022" name="New Phytol.">
        <title>Evolutionary transition to the ectomycorrhizal habit in the genomes of a hyperdiverse lineage of mushroom-forming fungi.</title>
        <authorList>
            <person name="Looney B."/>
            <person name="Miyauchi S."/>
            <person name="Morin E."/>
            <person name="Drula E."/>
            <person name="Courty P.E."/>
            <person name="Kohler A."/>
            <person name="Kuo A."/>
            <person name="LaButti K."/>
            <person name="Pangilinan J."/>
            <person name="Lipzen A."/>
            <person name="Riley R."/>
            <person name="Andreopoulos W."/>
            <person name="He G."/>
            <person name="Johnson J."/>
            <person name="Nolan M."/>
            <person name="Tritt A."/>
            <person name="Barry K.W."/>
            <person name="Grigoriev I.V."/>
            <person name="Nagy L.G."/>
            <person name="Hibbett D."/>
            <person name="Henrissat B."/>
            <person name="Matheny P.B."/>
            <person name="Labbe J."/>
            <person name="Martin F.M."/>
        </authorList>
    </citation>
    <scope>NUCLEOTIDE SEQUENCE</scope>
    <source>
        <strain evidence="1">HHB10654</strain>
    </source>
</reference>
<comment type="caution">
    <text evidence="1">The sequence shown here is derived from an EMBL/GenBank/DDBJ whole genome shotgun (WGS) entry which is preliminary data.</text>
</comment>
<dbReference type="EMBL" id="MU277224">
    <property type="protein sequence ID" value="KAI0059661.1"/>
    <property type="molecule type" value="Genomic_DNA"/>
</dbReference>
<proteinExistence type="predicted"/>
<gene>
    <name evidence="1" type="ORF">BV25DRAFT_1840104</name>
</gene>
<sequence length="188" mass="21511">MHEDRERIKDCSKRHGNTLAKSFRLRKQSPRRDARIALRPAAQYYNASFSKTTTPSREVARKTRCSVAMGKRGQSGLENLCEKWVQPEDIKPRHLVSTERRVDRLSLGRKSGKLSGRGRTVQAVLAIQKFRSSACVERVSLEVDIEYLGDETSRTDSCKFKKVVHLASKIPQPPNLFFKRTGTYKFTL</sequence>
<organism evidence="1 2">
    <name type="scientific">Artomyces pyxidatus</name>
    <dbReference type="NCBI Taxonomy" id="48021"/>
    <lineage>
        <taxon>Eukaryota</taxon>
        <taxon>Fungi</taxon>
        <taxon>Dikarya</taxon>
        <taxon>Basidiomycota</taxon>
        <taxon>Agaricomycotina</taxon>
        <taxon>Agaricomycetes</taxon>
        <taxon>Russulales</taxon>
        <taxon>Auriscalpiaceae</taxon>
        <taxon>Artomyces</taxon>
    </lineage>
</organism>
<reference evidence="1" key="1">
    <citation type="submission" date="2021-03" db="EMBL/GenBank/DDBJ databases">
        <authorList>
            <consortium name="DOE Joint Genome Institute"/>
            <person name="Ahrendt S."/>
            <person name="Looney B.P."/>
            <person name="Miyauchi S."/>
            <person name="Morin E."/>
            <person name="Drula E."/>
            <person name="Courty P.E."/>
            <person name="Chicoki N."/>
            <person name="Fauchery L."/>
            <person name="Kohler A."/>
            <person name="Kuo A."/>
            <person name="Labutti K."/>
            <person name="Pangilinan J."/>
            <person name="Lipzen A."/>
            <person name="Riley R."/>
            <person name="Andreopoulos W."/>
            <person name="He G."/>
            <person name="Johnson J."/>
            <person name="Barry K.W."/>
            <person name="Grigoriev I.V."/>
            <person name="Nagy L."/>
            <person name="Hibbett D."/>
            <person name="Henrissat B."/>
            <person name="Matheny P.B."/>
            <person name="Labbe J."/>
            <person name="Martin F."/>
        </authorList>
    </citation>
    <scope>NUCLEOTIDE SEQUENCE</scope>
    <source>
        <strain evidence="1">HHB10654</strain>
    </source>
</reference>
<protein>
    <submittedName>
        <fullName evidence="1">Uncharacterized protein</fullName>
    </submittedName>
</protein>
<dbReference type="Proteomes" id="UP000814140">
    <property type="component" value="Unassembled WGS sequence"/>
</dbReference>
<evidence type="ECO:0000313" key="2">
    <source>
        <dbReference type="Proteomes" id="UP000814140"/>
    </source>
</evidence>
<accession>A0ACB8SVD5</accession>
<name>A0ACB8SVD5_9AGAM</name>